<protein>
    <recommendedName>
        <fullName evidence="5">Tle cognate immunity protein 4 C-terminal domain-containing protein</fullName>
    </recommendedName>
</protein>
<gene>
    <name evidence="3" type="ORF">SAMN05445850_5082</name>
</gene>
<dbReference type="InterPro" id="IPR040761">
    <property type="entry name" value="Tli4_N"/>
</dbReference>
<feature type="domain" description="Tle cognate immunity protein 4 C-terminal" evidence="1">
    <location>
        <begin position="199"/>
        <end position="361"/>
    </location>
</feature>
<dbReference type="EMBL" id="FNKX01000002">
    <property type="protein sequence ID" value="SDR50530.1"/>
    <property type="molecule type" value="Genomic_DNA"/>
</dbReference>
<sequence>MNLRHHTLIVLVMTLTAACSKHPLPLTEQEKTTVNELTSDLKPRCVGRYLIDVPDDALSIGTTRIQGVTVETKRMSADEFTRELTAYEASLKATKNTHGYRVLYDYGQVPNTPQSRYFVTLSDLEDTADLGRAIEAYKWDAGYRIKFRIEATDSIHSEFEVRMKGTPYEVKDWKVNDVPEKTRLVLSLAANVRGRPEHEIPTEPGVCFRDGFLPRKAATGEEVSVLFALKNQPDVSFDLQSNTDLRDPQKDTLPNRLPQIKIDMKDANGRIIRAAPVSIGDIKADELLASATTEARIPGHLFTLEANTTISGALTPYLVLDMKNGGFNAFTADDLKKASLTEGEAIALWDAVSRTLRPRPNGF</sequence>
<feature type="domain" description="Tle cognate immunity protein 4 N-terminal" evidence="2">
    <location>
        <begin position="42"/>
        <end position="195"/>
    </location>
</feature>
<reference evidence="4" key="1">
    <citation type="submission" date="2016-10" db="EMBL/GenBank/DDBJ databases">
        <authorList>
            <person name="Varghese N."/>
            <person name="Submissions S."/>
        </authorList>
    </citation>
    <scope>NUCLEOTIDE SEQUENCE [LARGE SCALE GENOMIC DNA]</scope>
    <source>
        <strain evidence="4">DUS833</strain>
    </source>
</reference>
<dbReference type="PROSITE" id="PS51257">
    <property type="entry name" value="PROKAR_LIPOPROTEIN"/>
    <property type="match status" value="1"/>
</dbReference>
<dbReference type="Pfam" id="PF18443">
    <property type="entry name" value="Tli4_N"/>
    <property type="match status" value="1"/>
</dbReference>
<accession>A0A1H1JKT4</accession>
<dbReference type="STRING" id="157910.SAMN05445850_5082"/>
<evidence type="ECO:0000313" key="3">
    <source>
        <dbReference type="EMBL" id="SDR50530.1"/>
    </source>
</evidence>
<keyword evidence="4" id="KW-1185">Reference proteome</keyword>
<dbReference type="AlphaFoldDB" id="A0A1H1JKT4"/>
<dbReference type="Proteomes" id="UP000199365">
    <property type="component" value="Unassembled WGS sequence"/>
</dbReference>
<evidence type="ECO:0000259" key="2">
    <source>
        <dbReference type="Pfam" id="PF18443"/>
    </source>
</evidence>
<proteinExistence type="predicted"/>
<organism evidence="3 4">
    <name type="scientific">Paraburkholderia tuberum</name>
    <dbReference type="NCBI Taxonomy" id="157910"/>
    <lineage>
        <taxon>Bacteria</taxon>
        <taxon>Pseudomonadati</taxon>
        <taxon>Pseudomonadota</taxon>
        <taxon>Betaproteobacteria</taxon>
        <taxon>Burkholderiales</taxon>
        <taxon>Burkholderiaceae</taxon>
        <taxon>Paraburkholderia</taxon>
    </lineage>
</organism>
<evidence type="ECO:0000259" key="1">
    <source>
        <dbReference type="Pfam" id="PF18426"/>
    </source>
</evidence>
<dbReference type="Pfam" id="PF18426">
    <property type="entry name" value="Tli4_C"/>
    <property type="match status" value="1"/>
</dbReference>
<dbReference type="InterPro" id="IPR041290">
    <property type="entry name" value="Tli4_C"/>
</dbReference>
<dbReference type="RefSeq" id="WP_143037230.1">
    <property type="nucleotide sequence ID" value="NZ_FNKX01000002.1"/>
</dbReference>
<evidence type="ECO:0008006" key="5">
    <source>
        <dbReference type="Google" id="ProtNLM"/>
    </source>
</evidence>
<evidence type="ECO:0000313" key="4">
    <source>
        <dbReference type="Proteomes" id="UP000199365"/>
    </source>
</evidence>
<name>A0A1H1JKT4_9BURK</name>